<dbReference type="EMBL" id="FQZI01000001">
    <property type="protein sequence ID" value="SHI45485.1"/>
    <property type="molecule type" value="Genomic_DNA"/>
</dbReference>
<sequence length="72" mass="8017">MKKLKSLNEFKQLSSNTVLLNSDLVNISAGLARLSNDMCVTLNDTCVNGREDMYHHTEVDGVVTVDSTTWKD</sequence>
<dbReference type="AlphaFoldDB" id="A0A1M6B9U9"/>
<dbReference type="RefSeq" id="WP_073308489.1">
    <property type="nucleotide sequence ID" value="NZ_FQZI01000001.1"/>
</dbReference>
<evidence type="ECO:0000313" key="1">
    <source>
        <dbReference type="EMBL" id="SHI45485.1"/>
    </source>
</evidence>
<reference evidence="2" key="1">
    <citation type="submission" date="2016-11" db="EMBL/GenBank/DDBJ databases">
        <authorList>
            <person name="Varghese N."/>
            <person name="Submissions S."/>
        </authorList>
    </citation>
    <scope>NUCLEOTIDE SEQUENCE [LARGE SCALE GENOMIC DNA]</scope>
    <source>
        <strain evidence="2">DSM 18829</strain>
    </source>
</reference>
<evidence type="ECO:0000313" key="2">
    <source>
        <dbReference type="Proteomes" id="UP000184488"/>
    </source>
</evidence>
<protein>
    <submittedName>
        <fullName evidence="1">Uncharacterized protein</fullName>
    </submittedName>
</protein>
<proteinExistence type="predicted"/>
<keyword evidence="2" id="KW-1185">Reference proteome</keyword>
<accession>A0A1M6B9U9</accession>
<organism evidence="1 2">
    <name type="scientific">Flavobacterium terrae</name>
    <dbReference type="NCBI Taxonomy" id="415425"/>
    <lineage>
        <taxon>Bacteria</taxon>
        <taxon>Pseudomonadati</taxon>
        <taxon>Bacteroidota</taxon>
        <taxon>Flavobacteriia</taxon>
        <taxon>Flavobacteriales</taxon>
        <taxon>Flavobacteriaceae</taxon>
        <taxon>Flavobacterium</taxon>
    </lineage>
</organism>
<gene>
    <name evidence="1" type="ORF">SAMN05444363_0631</name>
</gene>
<dbReference type="Proteomes" id="UP000184488">
    <property type="component" value="Unassembled WGS sequence"/>
</dbReference>
<dbReference type="STRING" id="415425.SAMN05444363_0631"/>
<name>A0A1M6B9U9_9FLAO</name>